<dbReference type="InterPro" id="IPR023271">
    <property type="entry name" value="Aquaporin-like"/>
</dbReference>
<proteinExistence type="inferred from homology"/>
<comment type="similarity">
    <text evidence="7">Belongs to the MIP/aquaporin (TC 1.A.8) family. SIP (TC 1.A.8.10) subfamily.</text>
</comment>
<comment type="caution">
    <text evidence="9">The sequence shown here is derived from an EMBL/GenBank/DDBJ whole genome shotgun (WGS) entry which is preliminary data.</text>
</comment>
<name>A0A9D4TWT0_CHLVU</name>
<feature type="transmembrane region" description="Helical" evidence="8">
    <location>
        <begin position="162"/>
        <end position="181"/>
    </location>
</feature>
<organism evidence="9 10">
    <name type="scientific">Chlorella vulgaris</name>
    <name type="common">Green alga</name>
    <dbReference type="NCBI Taxonomy" id="3077"/>
    <lineage>
        <taxon>Eukaryota</taxon>
        <taxon>Viridiplantae</taxon>
        <taxon>Chlorophyta</taxon>
        <taxon>core chlorophytes</taxon>
        <taxon>Trebouxiophyceae</taxon>
        <taxon>Chlorellales</taxon>
        <taxon>Chlorellaceae</taxon>
        <taxon>Chlorella clade</taxon>
        <taxon>Chlorella</taxon>
    </lineage>
</organism>
<dbReference type="PANTHER" id="PTHR46739">
    <property type="entry name" value="AQUAPORIN SIP1-1"/>
    <property type="match status" value="1"/>
</dbReference>
<dbReference type="GO" id="GO:0016020">
    <property type="term" value="C:membrane"/>
    <property type="evidence" value="ECO:0007669"/>
    <property type="project" value="UniProtKB-SubCell"/>
</dbReference>
<keyword evidence="3 8" id="KW-0812">Transmembrane</keyword>
<evidence type="ECO:0000256" key="5">
    <source>
        <dbReference type="ARBA" id="ARBA00022989"/>
    </source>
</evidence>
<dbReference type="SUPFAM" id="SSF81338">
    <property type="entry name" value="Aquaporin-like"/>
    <property type="match status" value="1"/>
</dbReference>
<sequence>MPAASERVSIRSKAVGDAAVSGVFVFGAAASVELSKQISPVLGLSQGGAGLALTILLLVGLAPVCDRLGGALFNPANSAMMLAVANGSLREHFIRSVAQALGGVVGLLAATALLPTAWTTELASMAVGLRPGVGLLAGAACEFTLGALLSFVVLWSGQLKNGVLRLWVPLLATVVAVKAGADTSGPSLNPAFTFAFVFLYPLQTPLEHLIVYWVAPIAAAAFGGLAFRGYQQLCAEREKRQATTRQRQSRRKED</sequence>
<reference evidence="9" key="2">
    <citation type="submission" date="2020-11" db="EMBL/GenBank/DDBJ databases">
        <authorList>
            <person name="Cecchin M."/>
            <person name="Marcolungo L."/>
            <person name="Rossato M."/>
            <person name="Girolomoni L."/>
            <person name="Cosentino E."/>
            <person name="Cuine S."/>
            <person name="Li-Beisson Y."/>
            <person name="Delledonne M."/>
            <person name="Ballottari M."/>
        </authorList>
    </citation>
    <scope>NUCLEOTIDE SEQUENCE</scope>
    <source>
        <strain evidence="9">211/11P</strain>
        <tissue evidence="9">Whole cell</tissue>
    </source>
</reference>
<feature type="transmembrane region" description="Helical" evidence="8">
    <location>
        <begin position="14"/>
        <end position="34"/>
    </location>
</feature>
<evidence type="ECO:0000256" key="7">
    <source>
        <dbReference type="ARBA" id="ARBA00024030"/>
    </source>
</evidence>
<keyword evidence="6 8" id="KW-0472">Membrane</keyword>
<dbReference type="Gene3D" id="1.20.1080.10">
    <property type="entry name" value="Glycerol uptake facilitator protein"/>
    <property type="match status" value="1"/>
</dbReference>
<evidence type="ECO:0000256" key="1">
    <source>
        <dbReference type="ARBA" id="ARBA00004141"/>
    </source>
</evidence>
<dbReference type="Proteomes" id="UP001055712">
    <property type="component" value="Unassembled WGS sequence"/>
</dbReference>
<dbReference type="AlphaFoldDB" id="A0A9D4TWT0"/>
<feature type="transmembrane region" description="Helical" evidence="8">
    <location>
        <begin position="210"/>
        <end position="230"/>
    </location>
</feature>
<dbReference type="InterPro" id="IPR044222">
    <property type="entry name" value="SIP1-1/2-like"/>
</dbReference>
<keyword evidence="4" id="KW-0677">Repeat</keyword>
<evidence type="ECO:0000313" key="10">
    <source>
        <dbReference type="Proteomes" id="UP001055712"/>
    </source>
</evidence>
<evidence type="ECO:0000256" key="6">
    <source>
        <dbReference type="ARBA" id="ARBA00023136"/>
    </source>
</evidence>
<dbReference type="EMBL" id="SIDB01000002">
    <property type="protein sequence ID" value="KAI3436355.1"/>
    <property type="molecule type" value="Genomic_DNA"/>
</dbReference>
<keyword evidence="5 8" id="KW-1133">Transmembrane helix</keyword>
<feature type="transmembrane region" description="Helical" evidence="8">
    <location>
        <begin position="133"/>
        <end position="155"/>
    </location>
</feature>
<dbReference type="PANTHER" id="PTHR46739:SF3">
    <property type="entry name" value="AQUAPORIN SIP1-1"/>
    <property type="match status" value="1"/>
</dbReference>
<evidence type="ECO:0000256" key="8">
    <source>
        <dbReference type="SAM" id="Phobius"/>
    </source>
</evidence>
<keyword evidence="2" id="KW-0813">Transport</keyword>
<accession>A0A9D4TWT0</accession>
<comment type="subcellular location">
    <subcellularLocation>
        <location evidence="1">Membrane</location>
        <topology evidence="1">Multi-pass membrane protein</topology>
    </subcellularLocation>
</comment>
<protein>
    <submittedName>
        <fullName evidence="9">Uncharacterized protein</fullName>
    </submittedName>
</protein>
<evidence type="ECO:0000256" key="3">
    <source>
        <dbReference type="ARBA" id="ARBA00022692"/>
    </source>
</evidence>
<feature type="transmembrane region" description="Helical" evidence="8">
    <location>
        <begin position="41"/>
        <end position="62"/>
    </location>
</feature>
<evidence type="ECO:0000256" key="4">
    <source>
        <dbReference type="ARBA" id="ARBA00022737"/>
    </source>
</evidence>
<gene>
    <name evidence="9" type="ORF">D9Q98_002408</name>
</gene>
<dbReference type="GO" id="GO:0015250">
    <property type="term" value="F:water channel activity"/>
    <property type="evidence" value="ECO:0007669"/>
    <property type="project" value="InterPro"/>
</dbReference>
<feature type="transmembrane region" description="Helical" evidence="8">
    <location>
        <begin position="97"/>
        <end position="118"/>
    </location>
</feature>
<evidence type="ECO:0000313" key="9">
    <source>
        <dbReference type="EMBL" id="KAI3436355.1"/>
    </source>
</evidence>
<keyword evidence="10" id="KW-1185">Reference proteome</keyword>
<reference evidence="9" key="1">
    <citation type="journal article" date="2019" name="Plant J.">
        <title>Chlorella vulgaris genome assembly and annotation reveals the molecular basis for metabolic acclimation to high light conditions.</title>
        <authorList>
            <person name="Cecchin M."/>
            <person name="Marcolungo L."/>
            <person name="Rossato M."/>
            <person name="Girolomoni L."/>
            <person name="Cosentino E."/>
            <person name="Cuine S."/>
            <person name="Li-Beisson Y."/>
            <person name="Delledonne M."/>
            <person name="Ballottari M."/>
        </authorList>
    </citation>
    <scope>NUCLEOTIDE SEQUENCE</scope>
    <source>
        <strain evidence="9">211/11P</strain>
    </source>
</reference>
<dbReference type="OrthoDB" id="3222at2759"/>
<evidence type="ECO:0000256" key="2">
    <source>
        <dbReference type="ARBA" id="ARBA00022448"/>
    </source>
</evidence>
<feature type="transmembrane region" description="Helical" evidence="8">
    <location>
        <begin position="68"/>
        <end position="85"/>
    </location>
</feature>
<dbReference type="Pfam" id="PF00230">
    <property type="entry name" value="MIP"/>
    <property type="match status" value="1"/>
</dbReference>
<dbReference type="InterPro" id="IPR000425">
    <property type="entry name" value="MIP"/>
</dbReference>